<dbReference type="Proteomes" id="UP000076837">
    <property type="component" value="Unassembled WGS sequence"/>
</dbReference>
<keyword evidence="4" id="KW-1185">Reference proteome</keyword>
<feature type="coiled-coil region" evidence="1">
    <location>
        <begin position="265"/>
        <end position="306"/>
    </location>
</feature>
<organism evidence="3 4">
    <name type="scientific">Didymella rabiei</name>
    <name type="common">Chickpea ascochyta blight fungus</name>
    <name type="synonym">Mycosphaerella rabiei</name>
    <dbReference type="NCBI Taxonomy" id="5454"/>
    <lineage>
        <taxon>Eukaryota</taxon>
        <taxon>Fungi</taxon>
        <taxon>Dikarya</taxon>
        <taxon>Ascomycota</taxon>
        <taxon>Pezizomycotina</taxon>
        <taxon>Dothideomycetes</taxon>
        <taxon>Pleosporomycetidae</taxon>
        <taxon>Pleosporales</taxon>
        <taxon>Pleosporineae</taxon>
        <taxon>Didymellaceae</taxon>
        <taxon>Ascochyta</taxon>
    </lineage>
</organism>
<evidence type="ECO:0000256" key="1">
    <source>
        <dbReference type="SAM" id="Coils"/>
    </source>
</evidence>
<name>A0A163EK14_DIDRA</name>
<proteinExistence type="predicted"/>
<protein>
    <submittedName>
        <fullName evidence="3">Uncharacterized protein</fullName>
    </submittedName>
</protein>
<dbReference type="AlphaFoldDB" id="A0A163EK14"/>
<dbReference type="EMBL" id="JYNV01000186">
    <property type="protein sequence ID" value="KZM23732.1"/>
    <property type="molecule type" value="Genomic_DNA"/>
</dbReference>
<sequence length="342" mass="39053">MAQSTLTWPKNRSCTRTSFLFSSATSRGTLTDKLQANIKAYKADYNPKDPWIWPQLRSTQHPGYHDDRQNAVALLQGIAYPHQVARQFVHPARPVKNMSWMMRGNVLFPFGYDRFGQLRTEDALGALDRWNWIYKMTDVRPAILEVEADPRPERSESTIGAFNEVIKMVNECYDGDTAEIDALCKEITHLRAVESSQKARAGKAEGEVVAASKARKAELAKANKDAKCATSRYKKNLLYANTHIQAAEKDWEHASLQLSQRTKLRDDYKFQISKAEAEIKTLKQSLKERDEEAQNLQNKAAVADEQVMKIWAERKRVREAEGGKRKGSEEVSEIQLKKMKHI</sequence>
<dbReference type="OrthoDB" id="3785590at2759"/>
<feature type="compositionally biased region" description="Basic and acidic residues" evidence="2">
    <location>
        <begin position="318"/>
        <end position="329"/>
    </location>
</feature>
<keyword evidence="1" id="KW-0175">Coiled coil</keyword>
<comment type="caution">
    <text evidence="3">The sequence shown here is derived from an EMBL/GenBank/DDBJ whole genome shotgun (WGS) entry which is preliminary data.</text>
</comment>
<evidence type="ECO:0000313" key="3">
    <source>
        <dbReference type="EMBL" id="KZM23732.1"/>
    </source>
</evidence>
<evidence type="ECO:0000256" key="2">
    <source>
        <dbReference type="SAM" id="MobiDB-lite"/>
    </source>
</evidence>
<gene>
    <name evidence="3" type="ORF">ST47_g5131</name>
</gene>
<reference evidence="3 4" key="1">
    <citation type="journal article" date="2016" name="Sci. Rep.">
        <title>Draft genome sequencing and secretome analysis of fungal phytopathogen Ascochyta rabiei provides insight into the necrotrophic effector repertoire.</title>
        <authorList>
            <person name="Verma S."/>
            <person name="Gazara R.K."/>
            <person name="Nizam S."/>
            <person name="Parween S."/>
            <person name="Chattopadhyay D."/>
            <person name="Verma P.K."/>
        </authorList>
    </citation>
    <scope>NUCLEOTIDE SEQUENCE [LARGE SCALE GENOMIC DNA]</scope>
    <source>
        <strain evidence="3 4">ArDII</strain>
    </source>
</reference>
<feature type="region of interest" description="Disordered" evidence="2">
    <location>
        <begin position="318"/>
        <end position="342"/>
    </location>
</feature>
<accession>A0A163EK14</accession>
<evidence type="ECO:0000313" key="4">
    <source>
        <dbReference type="Proteomes" id="UP000076837"/>
    </source>
</evidence>